<dbReference type="EnsemblPlants" id="Bra008597.1">
    <property type="protein sequence ID" value="Bra008597.1-P"/>
    <property type="gene ID" value="Bra008597"/>
</dbReference>
<keyword evidence="10 18" id="KW-0067">ATP-binding</keyword>
<feature type="domain" description="ATP-grasp" evidence="19">
    <location>
        <begin position="99"/>
        <end position="319"/>
    </location>
</feature>
<keyword evidence="6" id="KW-0808">Transferase</keyword>
<keyword evidence="8 18" id="KW-0547">Nucleotide-binding</keyword>
<comment type="catalytic activity">
    <reaction evidence="12">
        <text>1D-myo-inositol 3,4,5,6-tetrakisphosphate + ATP = 1D-myo-inositol 1,3,4,5,6-pentakisphosphate + ADP + H(+)</text>
        <dbReference type="Rhea" id="RHEA:12452"/>
        <dbReference type="ChEBI" id="CHEBI:15378"/>
        <dbReference type="ChEBI" id="CHEBI:30616"/>
        <dbReference type="ChEBI" id="CHEBI:57539"/>
        <dbReference type="ChEBI" id="CHEBI:57733"/>
        <dbReference type="ChEBI" id="CHEBI:456216"/>
        <dbReference type="EC" id="2.7.1.134"/>
    </reaction>
    <physiologicalReaction direction="left-to-right" evidence="12">
        <dbReference type="Rhea" id="RHEA:12453"/>
    </physiologicalReaction>
    <physiologicalReaction direction="right-to-left" evidence="12">
        <dbReference type="Rhea" id="RHEA:12454"/>
    </physiologicalReaction>
</comment>
<evidence type="ECO:0000256" key="11">
    <source>
        <dbReference type="ARBA" id="ARBA00022842"/>
    </source>
</evidence>
<dbReference type="PANTHER" id="PTHR14217:SF24">
    <property type="entry name" value="INOSITOL-TETRAKISPHOSPHATE 1-KINASE 1"/>
    <property type="match status" value="1"/>
</dbReference>
<dbReference type="SUPFAM" id="SSF56059">
    <property type="entry name" value="Glutathione synthetase ATP-binding domain-like"/>
    <property type="match status" value="1"/>
</dbReference>
<evidence type="ECO:0000256" key="2">
    <source>
        <dbReference type="ARBA" id="ARBA00009601"/>
    </source>
</evidence>
<dbReference type="GO" id="GO:0032957">
    <property type="term" value="P:inositol trisphosphate metabolic process"/>
    <property type="evidence" value="ECO:0007669"/>
    <property type="project" value="InterPro"/>
</dbReference>
<reference evidence="20" key="3">
    <citation type="submission" date="2023-03" db="UniProtKB">
        <authorList>
            <consortium name="EnsemblPlants"/>
        </authorList>
    </citation>
    <scope>IDENTIFICATION</scope>
    <source>
        <strain evidence="20">cv. Chiifu-401-42</strain>
    </source>
</reference>
<dbReference type="FunFam" id="3.30.1490.220:FF:000002">
    <property type="entry name" value="Inositol-tetrakisphosphate 1-kinase"/>
    <property type="match status" value="1"/>
</dbReference>
<evidence type="ECO:0000259" key="19">
    <source>
        <dbReference type="PROSITE" id="PS50975"/>
    </source>
</evidence>
<reference evidence="20 21" key="1">
    <citation type="journal article" date="2011" name="Nat. Genet.">
        <title>The genome of the mesopolyploid crop species Brassica rapa.</title>
        <authorList>
            <consortium name="Brassica rapa Genome Sequencing Project Consortium"/>
            <person name="Wang X."/>
            <person name="Wang H."/>
            <person name="Wang J."/>
            <person name="Sun R."/>
            <person name="Wu J."/>
            <person name="Liu S."/>
            <person name="Bai Y."/>
            <person name="Mun J.H."/>
            <person name="Bancroft I."/>
            <person name="Cheng F."/>
            <person name="Huang S."/>
            <person name="Li X."/>
            <person name="Hua W."/>
            <person name="Wang J."/>
            <person name="Wang X."/>
            <person name="Freeling M."/>
            <person name="Pires J.C."/>
            <person name="Paterson A.H."/>
            <person name="Chalhoub B."/>
            <person name="Wang B."/>
            <person name="Hayward A."/>
            <person name="Sharpe A.G."/>
            <person name="Park B.S."/>
            <person name="Weisshaar B."/>
            <person name="Liu B."/>
            <person name="Li B."/>
            <person name="Liu B."/>
            <person name="Tong C."/>
            <person name="Song C."/>
            <person name="Duran C."/>
            <person name="Peng C."/>
            <person name="Geng C."/>
            <person name="Koh C."/>
            <person name="Lin C."/>
            <person name="Edwards D."/>
            <person name="Mu D."/>
            <person name="Shen D."/>
            <person name="Soumpourou E."/>
            <person name="Li F."/>
            <person name="Fraser F."/>
            <person name="Conant G."/>
            <person name="Lassalle G."/>
            <person name="King G.J."/>
            <person name="Bonnema G."/>
            <person name="Tang H."/>
            <person name="Wang H."/>
            <person name="Belcram H."/>
            <person name="Zhou H."/>
            <person name="Hirakawa H."/>
            <person name="Abe H."/>
            <person name="Guo H."/>
            <person name="Wang H."/>
            <person name="Jin H."/>
            <person name="Parkin I.A."/>
            <person name="Batley J."/>
            <person name="Kim J.S."/>
            <person name="Just J."/>
            <person name="Li J."/>
            <person name="Xu J."/>
            <person name="Deng J."/>
            <person name="Kim J.A."/>
            <person name="Li J."/>
            <person name="Yu J."/>
            <person name="Meng J."/>
            <person name="Wang J."/>
            <person name="Min J."/>
            <person name="Poulain J."/>
            <person name="Wang J."/>
            <person name="Hatakeyama K."/>
            <person name="Wu K."/>
            <person name="Wang L."/>
            <person name="Fang L."/>
            <person name="Trick M."/>
            <person name="Links M.G."/>
            <person name="Zhao M."/>
            <person name="Jin M."/>
            <person name="Ramchiary N."/>
            <person name="Drou N."/>
            <person name="Berkman P.J."/>
            <person name="Cai Q."/>
            <person name="Huang Q."/>
            <person name="Li R."/>
            <person name="Tabata S."/>
            <person name="Cheng S."/>
            <person name="Zhang S."/>
            <person name="Zhang S."/>
            <person name="Huang S."/>
            <person name="Sato S."/>
            <person name="Sun S."/>
            <person name="Kwon S.J."/>
            <person name="Choi S.R."/>
            <person name="Lee T.H."/>
            <person name="Fan W."/>
            <person name="Zhao X."/>
            <person name="Tan X."/>
            <person name="Xu X."/>
            <person name="Wang Y."/>
            <person name="Qiu Y."/>
            <person name="Yin Y."/>
            <person name="Li Y."/>
            <person name="Du Y."/>
            <person name="Liao Y."/>
            <person name="Lim Y."/>
            <person name="Narusaka Y."/>
            <person name="Wang Y."/>
            <person name="Wang Z."/>
            <person name="Li Z."/>
            <person name="Wang Z."/>
            <person name="Xiong Z."/>
            <person name="Zhang Z."/>
        </authorList>
    </citation>
    <scope>NUCLEOTIDE SEQUENCE [LARGE SCALE GENOMIC DNA]</scope>
    <source>
        <strain evidence="20 21">cv. Chiifu-401-42</strain>
    </source>
</reference>
<evidence type="ECO:0000256" key="9">
    <source>
        <dbReference type="ARBA" id="ARBA00022777"/>
    </source>
</evidence>
<evidence type="ECO:0000256" key="3">
    <source>
        <dbReference type="ARBA" id="ARBA00011245"/>
    </source>
</evidence>
<dbReference type="GO" id="GO:0052725">
    <property type="term" value="F:inositol-1,3,4-trisphosphate 6-kinase activity"/>
    <property type="evidence" value="ECO:0000318"/>
    <property type="project" value="GO_Central"/>
</dbReference>
<evidence type="ECO:0000256" key="7">
    <source>
        <dbReference type="ARBA" id="ARBA00022723"/>
    </source>
</evidence>
<dbReference type="PANTHER" id="PTHR14217">
    <property type="entry name" value="INOSITOL-TETRAKISPHOSPHATE 1-KINASE"/>
    <property type="match status" value="1"/>
</dbReference>
<dbReference type="AlphaFoldDB" id="M4CWK0"/>
<keyword evidence="21" id="KW-1185">Reference proteome</keyword>
<comment type="catalytic activity">
    <reaction evidence="14">
        <text>1D-myo-inositol 1,3,4-trisphosphate + ATP = 1D-myo-inositol 1,3,4,6-tetrakisphosphate + ADP + H(+)</text>
        <dbReference type="Rhea" id="RHEA:20940"/>
        <dbReference type="ChEBI" id="CHEBI:15378"/>
        <dbReference type="ChEBI" id="CHEBI:30616"/>
        <dbReference type="ChEBI" id="CHEBI:57660"/>
        <dbReference type="ChEBI" id="CHEBI:58414"/>
        <dbReference type="ChEBI" id="CHEBI:456216"/>
        <dbReference type="EC" id="2.7.1.159"/>
    </reaction>
    <physiologicalReaction direction="left-to-right" evidence="14">
        <dbReference type="Rhea" id="RHEA:20941"/>
    </physiologicalReaction>
</comment>
<dbReference type="EC" id="2.7.1.159" evidence="4"/>
<dbReference type="STRING" id="51351.M4CWK0"/>
<dbReference type="InterPro" id="IPR040464">
    <property type="entry name" value="InsP(3)kin_ATP-grasp"/>
</dbReference>
<dbReference type="EC" id="2.7.1.134" evidence="5"/>
<dbReference type="GO" id="GO:0047325">
    <property type="term" value="F:inositol-3,4,5,6-tetrakisphosphate 1-kinase activity"/>
    <property type="evidence" value="ECO:0000318"/>
    <property type="project" value="GO_Central"/>
</dbReference>
<sequence>MADSIKERYVVGYALAEKKQNSFIQPSLIEHSRRRGIDLIKLDPAKSLLEQGNLDCVIHKLYDVVWKENLSQFREKCPRVPVVDSPEAIERLHNRVSMLEVITQLTFPVSESERFGVPKQVVVMDENVLSRDGALGELEFPVIAKPLDADGSAKSHKMFLIYDQEGMKILKAPIVLQEFVNHGGVIFKVYVVGDYVKCVKRRSLPDISEEKIGTSKGSLPFSQISNLTATQEEKNKEYGEDRSLEKVEMPPSRFLEELAKAMRRSMGLNLFNFDVIRDARDGDRYLIIDINYFPGYAKMPCYEPVLTDFFWDMISNLTAQEEKNKEYGEDRSLEKVEMPPTSFLEELAKAMRKSMGLNLFNFDVIRDARDASRYLVIDINYFPGYAKMPSYEPVLTEFFWDMVTKKNHV</sequence>
<dbReference type="InterPro" id="IPR041429">
    <property type="entry name" value="ITPK1_N"/>
</dbReference>
<evidence type="ECO:0000256" key="17">
    <source>
        <dbReference type="ARBA" id="ARBA00077642"/>
    </source>
</evidence>
<evidence type="ECO:0000256" key="8">
    <source>
        <dbReference type="ARBA" id="ARBA00022741"/>
    </source>
</evidence>
<dbReference type="Gramene" id="Bra008597.1">
    <property type="protein sequence ID" value="Bra008597.1-P"/>
    <property type="gene ID" value="Bra008597"/>
</dbReference>
<comment type="catalytic activity">
    <reaction evidence="15">
        <text>1D-myo-inositol 3,4,6-trisphosphate + ATP = 1D-myo-inositol 1,3,4,6-tetrakisphosphate + ADP + H(+)</text>
        <dbReference type="Rhea" id="RHEA:70287"/>
        <dbReference type="ChEBI" id="CHEBI:15378"/>
        <dbReference type="ChEBI" id="CHEBI:30616"/>
        <dbReference type="ChEBI" id="CHEBI:57660"/>
        <dbReference type="ChEBI" id="CHEBI:189099"/>
        <dbReference type="ChEBI" id="CHEBI:456216"/>
    </reaction>
    <physiologicalReaction direction="left-to-right" evidence="15">
        <dbReference type="Rhea" id="RHEA:70288"/>
    </physiologicalReaction>
</comment>
<name>M4CWK0_BRACM</name>
<dbReference type="InterPro" id="IPR011761">
    <property type="entry name" value="ATP-grasp"/>
</dbReference>
<keyword evidence="9" id="KW-0418">Kinase</keyword>
<dbReference type="Gene3D" id="3.30.470.20">
    <property type="entry name" value="ATP-grasp fold, B domain"/>
    <property type="match status" value="2"/>
</dbReference>
<protein>
    <recommendedName>
        <fullName evidence="16">Inositol-tetrakisphosphate 1-kinase 1</fullName>
        <ecNumber evidence="5">2.7.1.134</ecNumber>
        <ecNumber evidence="4">2.7.1.159</ecNumber>
    </recommendedName>
    <alternativeName>
        <fullName evidence="17">Inositol 1,3,4-trisphosphate 5/6-kinase 1</fullName>
    </alternativeName>
</protein>
<evidence type="ECO:0000256" key="16">
    <source>
        <dbReference type="ARBA" id="ARBA00073906"/>
    </source>
</evidence>
<keyword evidence="11" id="KW-0460">Magnesium</keyword>
<evidence type="ECO:0000256" key="6">
    <source>
        <dbReference type="ARBA" id="ARBA00022679"/>
    </source>
</evidence>
<dbReference type="Proteomes" id="UP000011750">
    <property type="component" value="Chromosome A10"/>
</dbReference>
<dbReference type="InParanoid" id="M4CWK0"/>
<reference evidence="20 21" key="2">
    <citation type="journal article" date="2018" name="Hortic Res">
        <title>Improved Brassica rapa reference genome by single-molecule sequencing and chromosome conformation capture technologies.</title>
        <authorList>
            <person name="Zhang L."/>
            <person name="Cai X."/>
            <person name="Wu J."/>
            <person name="Liu M."/>
            <person name="Grob S."/>
            <person name="Cheng F."/>
            <person name="Liang J."/>
            <person name="Cai C."/>
            <person name="Liu Z."/>
            <person name="Liu B."/>
            <person name="Wang F."/>
            <person name="Li S."/>
            <person name="Liu F."/>
            <person name="Li X."/>
            <person name="Cheng L."/>
            <person name="Yang W."/>
            <person name="Li M.H."/>
            <person name="Grossniklaus U."/>
            <person name="Zheng H."/>
            <person name="Wang X."/>
        </authorList>
    </citation>
    <scope>NUCLEOTIDE SEQUENCE [LARGE SCALE GENOMIC DNA]</scope>
    <source>
        <strain evidence="20 21">cv. Chiifu-401-42</strain>
    </source>
</reference>
<dbReference type="PROSITE" id="PS50975">
    <property type="entry name" value="ATP_GRASP"/>
    <property type="match status" value="1"/>
</dbReference>
<comment type="cofactor">
    <cofactor evidence="1">
        <name>Mg(2+)</name>
        <dbReference type="ChEBI" id="CHEBI:18420"/>
    </cofactor>
</comment>
<proteinExistence type="inferred from homology"/>
<dbReference type="GO" id="GO:0052835">
    <property type="term" value="F:inositol-3,4,6-trisphosphate 1-kinase activity"/>
    <property type="evidence" value="ECO:0007669"/>
    <property type="project" value="UniProtKB-ARBA"/>
</dbReference>
<dbReference type="OMA" id="ESCSHLT"/>
<evidence type="ECO:0000256" key="5">
    <source>
        <dbReference type="ARBA" id="ARBA00012072"/>
    </source>
</evidence>
<dbReference type="GO" id="GO:0000287">
    <property type="term" value="F:magnesium ion binding"/>
    <property type="evidence" value="ECO:0007669"/>
    <property type="project" value="InterPro"/>
</dbReference>
<evidence type="ECO:0000256" key="10">
    <source>
        <dbReference type="ARBA" id="ARBA00022840"/>
    </source>
</evidence>
<evidence type="ECO:0000256" key="4">
    <source>
        <dbReference type="ARBA" id="ARBA00012017"/>
    </source>
</evidence>
<dbReference type="GO" id="GO:0052726">
    <property type="term" value="F:inositol-1,3,4-trisphosphate 5-kinase activity"/>
    <property type="evidence" value="ECO:0000318"/>
    <property type="project" value="GO_Central"/>
</dbReference>
<evidence type="ECO:0000256" key="13">
    <source>
        <dbReference type="ARBA" id="ARBA00051312"/>
    </source>
</evidence>
<keyword evidence="7" id="KW-0479">Metal-binding</keyword>
<evidence type="ECO:0000313" key="20">
    <source>
        <dbReference type="EnsemblPlants" id="Bra008597.1-P"/>
    </source>
</evidence>
<dbReference type="InterPro" id="IPR008656">
    <property type="entry name" value="Inositol_tetrakis-P_1-kinase"/>
</dbReference>
<dbReference type="Pfam" id="PF05770">
    <property type="entry name" value="Ins134_P3_kin"/>
    <property type="match status" value="2"/>
</dbReference>
<evidence type="ECO:0000256" key="1">
    <source>
        <dbReference type="ARBA" id="ARBA00001946"/>
    </source>
</evidence>
<organism evidence="20 21">
    <name type="scientific">Brassica campestris</name>
    <name type="common">Field mustard</name>
    <dbReference type="NCBI Taxonomy" id="3711"/>
    <lineage>
        <taxon>Eukaryota</taxon>
        <taxon>Viridiplantae</taxon>
        <taxon>Streptophyta</taxon>
        <taxon>Embryophyta</taxon>
        <taxon>Tracheophyta</taxon>
        <taxon>Spermatophyta</taxon>
        <taxon>Magnoliopsida</taxon>
        <taxon>eudicotyledons</taxon>
        <taxon>Gunneridae</taxon>
        <taxon>Pentapetalae</taxon>
        <taxon>rosids</taxon>
        <taxon>malvids</taxon>
        <taxon>Brassicales</taxon>
        <taxon>Brassicaceae</taxon>
        <taxon>Brassiceae</taxon>
        <taxon>Brassica</taxon>
    </lineage>
</organism>
<evidence type="ECO:0000256" key="14">
    <source>
        <dbReference type="ARBA" id="ARBA00051366"/>
    </source>
</evidence>
<dbReference type="FunCoup" id="M4CWK0">
    <property type="interactions" value="2010"/>
</dbReference>
<comment type="similarity">
    <text evidence="2">Belongs to the ITPK1 family.</text>
</comment>
<dbReference type="HOGENOM" id="CLU_041857_0_0_1"/>
<dbReference type="Pfam" id="PF17927">
    <property type="entry name" value="Ins134_P3_kin_N"/>
    <property type="match status" value="1"/>
</dbReference>
<dbReference type="eggNOG" id="ENOG502QQS1">
    <property type="taxonomic scope" value="Eukaryota"/>
</dbReference>
<evidence type="ECO:0000256" key="18">
    <source>
        <dbReference type="PROSITE-ProRule" id="PRU00409"/>
    </source>
</evidence>
<dbReference type="GO" id="GO:0005524">
    <property type="term" value="F:ATP binding"/>
    <property type="evidence" value="ECO:0007669"/>
    <property type="project" value="UniProtKB-UniRule"/>
</dbReference>
<comment type="subunit">
    <text evidence="3">Monomer.</text>
</comment>
<dbReference type="FunFam" id="3.30.470.20:FF:000056">
    <property type="entry name" value="Inositol-tetrakisphosphate 1-kinase"/>
    <property type="match status" value="1"/>
</dbReference>
<evidence type="ECO:0000256" key="12">
    <source>
        <dbReference type="ARBA" id="ARBA00033645"/>
    </source>
</evidence>
<evidence type="ECO:0000313" key="21">
    <source>
        <dbReference type="Proteomes" id="UP000011750"/>
    </source>
</evidence>
<accession>M4CWK0</accession>
<evidence type="ECO:0000256" key="15">
    <source>
        <dbReference type="ARBA" id="ARBA00051721"/>
    </source>
</evidence>
<comment type="catalytic activity">
    <reaction evidence="13">
        <text>1D-myo-inositol 1,3,4-trisphosphate + ATP = 1D-myo-inositol 1,3,4,5-tetrakisphosphate + ADP + H(+)</text>
        <dbReference type="Rhea" id="RHEA:13253"/>
        <dbReference type="ChEBI" id="CHEBI:15378"/>
        <dbReference type="ChEBI" id="CHEBI:30616"/>
        <dbReference type="ChEBI" id="CHEBI:57895"/>
        <dbReference type="ChEBI" id="CHEBI:58414"/>
        <dbReference type="ChEBI" id="CHEBI:456216"/>
        <dbReference type="EC" id="2.7.1.159"/>
    </reaction>
    <physiologicalReaction direction="left-to-right" evidence="13">
        <dbReference type="Rhea" id="RHEA:13254"/>
    </physiologicalReaction>
</comment>